<organism evidence="1 2">
    <name type="scientific">Candidatus Cetobacterium colombiensis</name>
    <dbReference type="NCBI Taxonomy" id="3073100"/>
    <lineage>
        <taxon>Bacteria</taxon>
        <taxon>Fusobacteriati</taxon>
        <taxon>Fusobacteriota</taxon>
        <taxon>Fusobacteriia</taxon>
        <taxon>Fusobacteriales</taxon>
        <taxon>Fusobacteriaceae</taxon>
        <taxon>Cetobacterium</taxon>
    </lineage>
</organism>
<evidence type="ECO:0000313" key="2">
    <source>
        <dbReference type="Proteomes" id="UP001279681"/>
    </source>
</evidence>
<proteinExistence type="predicted"/>
<protein>
    <submittedName>
        <fullName evidence="1">Beta-galactosidase subunit beta</fullName>
        <ecNumber evidence="1">3.2.1.23</ecNumber>
    </submittedName>
</protein>
<dbReference type="InterPro" id="IPR037012">
    <property type="entry name" value="NanQ/TabA/YiaL_sf"/>
</dbReference>
<dbReference type="SUPFAM" id="SSF51197">
    <property type="entry name" value="Clavaminate synthase-like"/>
    <property type="match status" value="1"/>
</dbReference>
<comment type="caution">
    <text evidence="1">The sequence shown here is derived from an EMBL/GenBank/DDBJ whole genome shotgun (WGS) entry which is preliminary data.</text>
</comment>
<dbReference type="PANTHER" id="PTHR34986:SF4">
    <property type="entry name" value="EVOLVED BETA-GALACTOSIDASE SUBUNIT BETA-RELATED"/>
    <property type="match status" value="1"/>
</dbReference>
<dbReference type="Pfam" id="PF04074">
    <property type="entry name" value="DUF386"/>
    <property type="match status" value="1"/>
</dbReference>
<accession>A0ABU4WA21</accession>
<sequence length="150" mass="17900">MLILNSFDEFKDIFRSGKKWIRCKEAIENIPNIKQNRYHSIGDSLVYMFKTENHKDEQDFQGHRRYMDIHYYVEGNEQLEISKKAELNIKERYSDETDTEYFHGEGEIINLTSGNFVIIENDEAFKFKGAENLKKVILKVTIEDNYFLNK</sequence>
<keyword evidence="1" id="KW-0326">Glycosidase</keyword>
<gene>
    <name evidence="1" type="ORF">RFV38_03355</name>
</gene>
<dbReference type="RefSeq" id="WP_320312953.1">
    <property type="nucleotide sequence ID" value="NZ_JAVIKH010000003.1"/>
</dbReference>
<evidence type="ECO:0000313" key="1">
    <source>
        <dbReference type="EMBL" id="MDX8335544.1"/>
    </source>
</evidence>
<dbReference type="NCBIfam" id="NF007571">
    <property type="entry name" value="PRK10202.1"/>
    <property type="match status" value="1"/>
</dbReference>
<dbReference type="GO" id="GO:0004565">
    <property type="term" value="F:beta-galactosidase activity"/>
    <property type="evidence" value="ECO:0007669"/>
    <property type="project" value="UniProtKB-EC"/>
</dbReference>
<dbReference type="Gene3D" id="2.60.120.370">
    <property type="entry name" value="YhcH/YjgK/YiaL"/>
    <property type="match status" value="1"/>
</dbReference>
<dbReference type="InterPro" id="IPR004375">
    <property type="entry name" value="NanQ/TabA/YiaL"/>
</dbReference>
<dbReference type="PANTHER" id="PTHR34986">
    <property type="entry name" value="EVOLVED BETA-GALACTOSIDASE SUBUNIT BETA"/>
    <property type="match status" value="1"/>
</dbReference>
<name>A0ABU4WA21_9FUSO</name>
<reference evidence="2" key="1">
    <citation type="submission" date="2023-07" db="EMBL/GenBank/DDBJ databases">
        <authorList>
            <person name="Colorado M.A."/>
            <person name="Villamil L.M."/>
            <person name="Melo J.F."/>
            <person name="Rodriguez J.A."/>
            <person name="Ruiz R.Y."/>
        </authorList>
    </citation>
    <scope>NUCLEOTIDE SEQUENCE [LARGE SCALE GENOMIC DNA]</scope>
    <source>
        <strain evidence="2">C33</strain>
    </source>
</reference>
<dbReference type="EC" id="3.2.1.23" evidence="1"/>
<dbReference type="EMBL" id="JAVIKH010000003">
    <property type="protein sequence ID" value="MDX8335544.1"/>
    <property type="molecule type" value="Genomic_DNA"/>
</dbReference>
<keyword evidence="2" id="KW-1185">Reference proteome</keyword>
<keyword evidence="1" id="KW-0378">Hydrolase</keyword>
<dbReference type="Proteomes" id="UP001279681">
    <property type="component" value="Unassembled WGS sequence"/>
</dbReference>